<dbReference type="GO" id="GO:0016226">
    <property type="term" value="P:iron-sulfur cluster assembly"/>
    <property type="evidence" value="ECO:0007669"/>
    <property type="project" value="InterPro"/>
</dbReference>
<dbReference type="STRING" id="1890683.A0A427XZ12"/>
<dbReference type="Gene3D" id="2.60.300.12">
    <property type="entry name" value="HesB-like domain"/>
    <property type="match status" value="1"/>
</dbReference>
<sequence>MSILRGTLPRAASLASRHGPHTSLAPVSGVLGRYLPTPHAGPSRSPPLFRSPQSLRSRSATTLSSASPSSSVSPSLAPPVPPSRHSIKITTPSLESIKQEGFFDDDVALVPTEKAKLIITPEAVEQLARISAREPPDVRVKLALRVGVEGGGCHGYQYTMALTEEKGVDDYVFQPEGVDCIPVIVDLVSLGLVKGSTLHHATELIGSSFRIDHNPQAKQGGSCGCGVSWEAAEA</sequence>
<feature type="domain" description="Core" evidence="3">
    <location>
        <begin position="116"/>
        <end position="223"/>
    </location>
</feature>
<dbReference type="Proteomes" id="UP000279259">
    <property type="component" value="Unassembled WGS sequence"/>
</dbReference>
<dbReference type="NCBIfam" id="TIGR00049">
    <property type="entry name" value="iron-sulfur cluster assembly accessory protein"/>
    <property type="match status" value="1"/>
</dbReference>
<dbReference type="Pfam" id="PF01521">
    <property type="entry name" value="Fe-S_biosyn"/>
    <property type="match status" value="1"/>
</dbReference>
<dbReference type="SUPFAM" id="SSF89360">
    <property type="entry name" value="HesB-like domain"/>
    <property type="match status" value="1"/>
</dbReference>
<dbReference type="InterPro" id="IPR000361">
    <property type="entry name" value="ATAP_core_dom"/>
</dbReference>
<dbReference type="InterPro" id="IPR016092">
    <property type="entry name" value="ATAP"/>
</dbReference>
<dbReference type="GO" id="GO:0005739">
    <property type="term" value="C:mitochondrion"/>
    <property type="evidence" value="ECO:0007669"/>
    <property type="project" value="TreeGrafter"/>
</dbReference>
<feature type="region of interest" description="Disordered" evidence="2">
    <location>
        <begin position="1"/>
        <end position="23"/>
    </location>
</feature>
<dbReference type="FunFam" id="2.60.300.12:FF:000010">
    <property type="entry name" value="Unplaced genomic scaffold supercont1.5, whole genome shotgun sequence"/>
    <property type="match status" value="1"/>
</dbReference>
<evidence type="ECO:0000313" key="5">
    <source>
        <dbReference type="Proteomes" id="UP000279259"/>
    </source>
</evidence>
<dbReference type="PANTHER" id="PTHR43011">
    <property type="entry name" value="IRON-SULFUR CLUSTER ASSEMBLY 2 HOMOLOG, MITOCHONDRIAL"/>
    <property type="match status" value="1"/>
</dbReference>
<evidence type="ECO:0000259" key="3">
    <source>
        <dbReference type="Pfam" id="PF01521"/>
    </source>
</evidence>
<dbReference type="GO" id="GO:0051537">
    <property type="term" value="F:2 iron, 2 sulfur cluster binding"/>
    <property type="evidence" value="ECO:0007669"/>
    <property type="project" value="TreeGrafter"/>
</dbReference>
<proteinExistence type="inferred from homology"/>
<protein>
    <submittedName>
        <fullName evidence="4">[4Fe-4S] proteins maturation</fullName>
    </submittedName>
</protein>
<accession>A0A427XZ12</accession>
<name>A0A427XZ12_9TREE</name>
<dbReference type="GO" id="GO:0051539">
    <property type="term" value="F:4 iron, 4 sulfur cluster binding"/>
    <property type="evidence" value="ECO:0007669"/>
    <property type="project" value="TreeGrafter"/>
</dbReference>
<reference evidence="4 5" key="1">
    <citation type="submission" date="2018-11" db="EMBL/GenBank/DDBJ databases">
        <title>Genome sequence of Saitozyma podzolica DSM 27192.</title>
        <authorList>
            <person name="Aliyu H."/>
            <person name="Gorte O."/>
            <person name="Ochsenreither K."/>
        </authorList>
    </citation>
    <scope>NUCLEOTIDE SEQUENCE [LARGE SCALE GENOMIC DNA]</scope>
    <source>
        <strain evidence="4 5">DSM 27192</strain>
    </source>
</reference>
<dbReference type="EMBL" id="RSCD01000022">
    <property type="protein sequence ID" value="RSH83955.1"/>
    <property type="molecule type" value="Genomic_DNA"/>
</dbReference>
<dbReference type="PANTHER" id="PTHR43011:SF1">
    <property type="entry name" value="IRON-SULFUR CLUSTER ASSEMBLY 2 HOMOLOG, MITOCHONDRIAL"/>
    <property type="match status" value="1"/>
</dbReference>
<gene>
    <name evidence="4" type="primary">ISA2</name>
    <name evidence="4" type="ORF">EHS25_005199</name>
</gene>
<feature type="compositionally biased region" description="Low complexity" evidence="2">
    <location>
        <begin position="54"/>
        <end position="75"/>
    </location>
</feature>
<comment type="similarity">
    <text evidence="1">Belongs to the HesB/IscA family.</text>
</comment>
<feature type="region of interest" description="Disordered" evidence="2">
    <location>
        <begin position="35"/>
        <end position="87"/>
    </location>
</feature>
<evidence type="ECO:0000313" key="4">
    <source>
        <dbReference type="EMBL" id="RSH83955.1"/>
    </source>
</evidence>
<keyword evidence="5" id="KW-1185">Reference proteome</keyword>
<evidence type="ECO:0000256" key="2">
    <source>
        <dbReference type="SAM" id="MobiDB-lite"/>
    </source>
</evidence>
<dbReference type="OrthoDB" id="1938621at2759"/>
<evidence type="ECO:0000256" key="1">
    <source>
        <dbReference type="ARBA" id="ARBA00006718"/>
    </source>
</evidence>
<dbReference type="AlphaFoldDB" id="A0A427XZ12"/>
<dbReference type="GO" id="GO:0005506">
    <property type="term" value="F:iron ion binding"/>
    <property type="evidence" value="ECO:0007669"/>
    <property type="project" value="TreeGrafter"/>
</dbReference>
<organism evidence="4 5">
    <name type="scientific">Saitozyma podzolica</name>
    <dbReference type="NCBI Taxonomy" id="1890683"/>
    <lineage>
        <taxon>Eukaryota</taxon>
        <taxon>Fungi</taxon>
        <taxon>Dikarya</taxon>
        <taxon>Basidiomycota</taxon>
        <taxon>Agaricomycotina</taxon>
        <taxon>Tremellomycetes</taxon>
        <taxon>Tremellales</taxon>
        <taxon>Trimorphomycetaceae</taxon>
        <taxon>Saitozyma</taxon>
    </lineage>
</organism>
<dbReference type="InterPro" id="IPR035903">
    <property type="entry name" value="HesB-like_dom_sf"/>
</dbReference>
<comment type="caution">
    <text evidence="4">The sequence shown here is derived from an EMBL/GenBank/DDBJ whole genome shotgun (WGS) entry which is preliminary data.</text>
</comment>